<dbReference type="AlphaFoldDB" id="A0A498KC35"/>
<protein>
    <submittedName>
        <fullName evidence="2">Uncharacterized protein</fullName>
    </submittedName>
</protein>
<evidence type="ECO:0000313" key="2">
    <source>
        <dbReference type="EMBL" id="RXI04927.1"/>
    </source>
</evidence>
<evidence type="ECO:0000256" key="1">
    <source>
        <dbReference type="SAM" id="SignalP"/>
    </source>
</evidence>
<comment type="caution">
    <text evidence="2">The sequence shown here is derived from an EMBL/GenBank/DDBJ whole genome shotgun (WGS) entry which is preliminary data.</text>
</comment>
<dbReference type="EMBL" id="RDQH01000329">
    <property type="protein sequence ID" value="RXI04927.1"/>
    <property type="molecule type" value="Genomic_DNA"/>
</dbReference>
<organism evidence="2 3">
    <name type="scientific">Malus domestica</name>
    <name type="common">Apple</name>
    <name type="synonym">Pyrus malus</name>
    <dbReference type="NCBI Taxonomy" id="3750"/>
    <lineage>
        <taxon>Eukaryota</taxon>
        <taxon>Viridiplantae</taxon>
        <taxon>Streptophyta</taxon>
        <taxon>Embryophyta</taxon>
        <taxon>Tracheophyta</taxon>
        <taxon>Spermatophyta</taxon>
        <taxon>Magnoliopsida</taxon>
        <taxon>eudicotyledons</taxon>
        <taxon>Gunneridae</taxon>
        <taxon>Pentapetalae</taxon>
        <taxon>rosids</taxon>
        <taxon>fabids</taxon>
        <taxon>Rosales</taxon>
        <taxon>Rosaceae</taxon>
        <taxon>Amygdaloideae</taxon>
        <taxon>Maleae</taxon>
        <taxon>Malus</taxon>
    </lineage>
</organism>
<accession>A0A498KC35</accession>
<dbReference type="Proteomes" id="UP000290289">
    <property type="component" value="Chromosome 3"/>
</dbReference>
<dbReference type="STRING" id="3750.A0A498KC35"/>
<keyword evidence="3" id="KW-1185">Reference proteome</keyword>
<evidence type="ECO:0000313" key="3">
    <source>
        <dbReference type="Proteomes" id="UP000290289"/>
    </source>
</evidence>
<name>A0A498KC35_MALDO</name>
<sequence>MLFSYFLILLQQKVPYANVVGCLMYEIVCTRPDLAQAINIFPSTWQIKENNIRMQSSGKGLCLEGIRKNARVLGYVDANHVGGYVFTCARGPLSWRALPLPITTLLTIEAEYPELGGRSKHIENWVDSKKILVKKFHTDDNVAGFLTKIVSANKFKHCLNLINLIKTKYFRVM</sequence>
<proteinExistence type="predicted"/>
<keyword evidence="1" id="KW-0732">Signal</keyword>
<reference evidence="2 3" key="1">
    <citation type="submission" date="2018-10" db="EMBL/GenBank/DDBJ databases">
        <title>A high-quality apple genome assembly.</title>
        <authorList>
            <person name="Hu J."/>
        </authorList>
    </citation>
    <scope>NUCLEOTIDE SEQUENCE [LARGE SCALE GENOMIC DNA]</scope>
    <source>
        <strain evidence="3">cv. HFTH1</strain>
        <tissue evidence="2">Young leaf</tissue>
    </source>
</reference>
<gene>
    <name evidence="2" type="ORF">DVH24_039201</name>
</gene>
<feature type="chain" id="PRO_5019836056" evidence="1">
    <location>
        <begin position="18"/>
        <end position="173"/>
    </location>
</feature>
<feature type="signal peptide" evidence="1">
    <location>
        <begin position="1"/>
        <end position="17"/>
    </location>
</feature>